<proteinExistence type="inferred from homology"/>
<comment type="caution">
    <text evidence="16">The sequence shown here is derived from an EMBL/GenBank/DDBJ whole genome shotgun (WGS) entry which is preliminary data.</text>
</comment>
<reference evidence="17" key="1">
    <citation type="journal article" date="2019" name="Int. J. Syst. Evol. Microbiol.">
        <title>The Global Catalogue of Microorganisms (GCM) 10K type strain sequencing project: providing services to taxonomists for standard genome sequencing and annotation.</title>
        <authorList>
            <consortium name="The Broad Institute Genomics Platform"/>
            <consortium name="The Broad Institute Genome Sequencing Center for Infectious Disease"/>
            <person name="Wu L."/>
            <person name="Ma J."/>
        </authorList>
    </citation>
    <scope>NUCLEOTIDE SEQUENCE [LARGE SCALE GENOMIC DNA]</scope>
    <source>
        <strain evidence="17">CCM 8924</strain>
    </source>
</reference>
<feature type="binding site" evidence="14">
    <location>
        <begin position="269"/>
        <end position="275"/>
    </location>
    <ligand>
        <name>S-adenosyl-L-methionine</name>
        <dbReference type="ChEBI" id="CHEBI:59789"/>
    </ligand>
</feature>
<dbReference type="InterPro" id="IPR018314">
    <property type="entry name" value="RsmB/NOL1/NOP2-like_CS"/>
</dbReference>
<dbReference type="Gene3D" id="3.30.70.1170">
    <property type="entry name" value="Sun protein, domain 3"/>
    <property type="match status" value="1"/>
</dbReference>
<evidence type="ECO:0000256" key="8">
    <source>
        <dbReference type="ARBA" id="ARBA00022679"/>
    </source>
</evidence>
<feature type="active site" description="Nucleophile" evidence="14">
    <location>
        <position position="395"/>
    </location>
</feature>
<dbReference type="RefSeq" id="WP_042493356.1">
    <property type="nucleotide sequence ID" value="NZ_BJDT01000004.1"/>
</dbReference>
<dbReference type="InterPro" id="IPR004573">
    <property type="entry name" value="rRNA_ssu_MeTfrase_B"/>
</dbReference>
<comment type="catalytic activity">
    <reaction evidence="13">
        <text>cytidine(967) in 16S rRNA + S-adenosyl-L-methionine = 5-methylcytidine(967) in 16S rRNA + S-adenosyl-L-homocysteine + H(+)</text>
        <dbReference type="Rhea" id="RHEA:42748"/>
        <dbReference type="Rhea" id="RHEA-COMP:10219"/>
        <dbReference type="Rhea" id="RHEA-COMP:10220"/>
        <dbReference type="ChEBI" id="CHEBI:15378"/>
        <dbReference type="ChEBI" id="CHEBI:57856"/>
        <dbReference type="ChEBI" id="CHEBI:59789"/>
        <dbReference type="ChEBI" id="CHEBI:74483"/>
        <dbReference type="ChEBI" id="CHEBI:82748"/>
        <dbReference type="EC" id="2.1.1.176"/>
    </reaction>
</comment>
<feature type="binding site" evidence="14">
    <location>
        <position position="342"/>
    </location>
    <ligand>
        <name>S-adenosyl-L-methionine</name>
        <dbReference type="ChEBI" id="CHEBI:59789"/>
    </ligand>
</feature>
<evidence type="ECO:0000313" key="16">
    <source>
        <dbReference type="EMBL" id="MFC6178592.1"/>
    </source>
</evidence>
<name>A0ABW1RTW7_9LACO</name>
<evidence type="ECO:0000256" key="13">
    <source>
        <dbReference type="ARBA" id="ARBA00047283"/>
    </source>
</evidence>
<dbReference type="NCBIfam" id="NF011494">
    <property type="entry name" value="PRK14902.1"/>
    <property type="match status" value="1"/>
</dbReference>
<dbReference type="GO" id="GO:0032259">
    <property type="term" value="P:methylation"/>
    <property type="evidence" value="ECO:0007669"/>
    <property type="project" value="UniProtKB-KW"/>
</dbReference>
<sequence>MSNKTNQKIANWEQTNSRALAVRVLEKVNNGAYSNLQLNSVIKQANLSEKNVHLMTTMVYGVIQHRLTLEYWLTPFVKRPQKLNPWVRELLFISLYQMQYLDKIPDHAIFDEAINIAKRRGHDGIRKFVTGVLHAVQRQGLPDIKSIDDPVEQLSIQASLPLWLIQTLQDQLGWEKTVAIASAINESPAQSVRVNHAVTTISEVTDLLEAAGFNVEPSQVTPDALLVSGGHVASSQLFKDGLLTLQDESAMLMVPSLAVTPTDYVLDAAAAPGGKTTQIATYLDATQGGKVTALDIHEHKAKLIKENALRLHVADRIETQVLDARKVDEKFADETFDRILVDAPCSGFGLLRRKPEIRYEKSLDDSYQLQKIQKAILDAVASKLKKGGRLVYGTCTILKPENEDVIDAFLADHNDFKLVPTQTSLDLDVLDERGMLHIYPDDFGSDGFFVATLVKQ</sequence>
<keyword evidence="10 14" id="KW-0694">RNA-binding</keyword>
<comment type="similarity">
    <text evidence="3 14">Belongs to the class I-like SAM-binding methyltransferase superfamily. RsmB/NOP family.</text>
</comment>
<evidence type="ECO:0000256" key="11">
    <source>
        <dbReference type="ARBA" id="ARBA00030399"/>
    </source>
</evidence>
<dbReference type="PROSITE" id="PS01153">
    <property type="entry name" value="NOL1_NOP2_SUN"/>
    <property type="match status" value="1"/>
</dbReference>
<evidence type="ECO:0000256" key="7">
    <source>
        <dbReference type="ARBA" id="ARBA00022603"/>
    </source>
</evidence>
<dbReference type="Pfam" id="PF01189">
    <property type="entry name" value="Methyltr_RsmB-F"/>
    <property type="match status" value="1"/>
</dbReference>
<dbReference type="InterPro" id="IPR023267">
    <property type="entry name" value="RCMT"/>
</dbReference>
<dbReference type="Pfam" id="PF01029">
    <property type="entry name" value="NusB"/>
    <property type="match status" value="1"/>
</dbReference>
<dbReference type="SUPFAM" id="SSF53335">
    <property type="entry name" value="S-adenosyl-L-methionine-dependent methyltransferases"/>
    <property type="match status" value="1"/>
</dbReference>
<feature type="domain" description="SAM-dependent MTase RsmB/NOP-type" evidence="15">
    <location>
        <begin position="180"/>
        <end position="456"/>
    </location>
</feature>
<dbReference type="InterPro" id="IPR035926">
    <property type="entry name" value="NusB-like_sf"/>
</dbReference>
<evidence type="ECO:0000256" key="10">
    <source>
        <dbReference type="ARBA" id="ARBA00022884"/>
    </source>
</evidence>
<keyword evidence="7 14" id="KW-0489">Methyltransferase</keyword>
<dbReference type="PANTHER" id="PTHR22807">
    <property type="entry name" value="NOP2 YEAST -RELATED NOL1/NOP2/FMU SUN DOMAIN-CONTAINING"/>
    <property type="match status" value="1"/>
</dbReference>
<keyword evidence="9 14" id="KW-0949">S-adenosyl-L-methionine</keyword>
<dbReference type="PRINTS" id="PR02008">
    <property type="entry name" value="RCMTFAMILY"/>
</dbReference>
<accession>A0ABW1RTW7</accession>
<dbReference type="InterPro" id="IPR054728">
    <property type="entry name" value="RsmB-like_ferredoxin"/>
</dbReference>
<evidence type="ECO:0000256" key="1">
    <source>
        <dbReference type="ARBA" id="ARBA00002724"/>
    </source>
</evidence>
<evidence type="ECO:0000313" key="17">
    <source>
        <dbReference type="Proteomes" id="UP001596158"/>
    </source>
</evidence>
<dbReference type="Gene3D" id="1.10.940.10">
    <property type="entry name" value="NusB-like"/>
    <property type="match status" value="1"/>
</dbReference>
<dbReference type="EC" id="2.1.1.176" evidence="4"/>
<dbReference type="Pfam" id="PF22458">
    <property type="entry name" value="RsmF-B_ferredox"/>
    <property type="match status" value="1"/>
</dbReference>
<evidence type="ECO:0000256" key="4">
    <source>
        <dbReference type="ARBA" id="ARBA00012140"/>
    </source>
</evidence>
<dbReference type="InterPro" id="IPR049560">
    <property type="entry name" value="MeTrfase_RsmB-F_NOP2_cat"/>
</dbReference>
<dbReference type="NCBIfam" id="TIGR00563">
    <property type="entry name" value="rsmB"/>
    <property type="match status" value="1"/>
</dbReference>
<evidence type="ECO:0000256" key="5">
    <source>
        <dbReference type="ARBA" id="ARBA00022490"/>
    </source>
</evidence>
<keyword evidence="6" id="KW-0698">rRNA processing</keyword>
<feature type="binding site" evidence="14">
    <location>
        <position position="323"/>
    </location>
    <ligand>
        <name>S-adenosyl-L-methionine</name>
        <dbReference type="ChEBI" id="CHEBI:59789"/>
    </ligand>
</feature>
<evidence type="ECO:0000256" key="6">
    <source>
        <dbReference type="ARBA" id="ARBA00022552"/>
    </source>
</evidence>
<evidence type="ECO:0000256" key="3">
    <source>
        <dbReference type="ARBA" id="ARBA00007494"/>
    </source>
</evidence>
<comment type="subcellular location">
    <subcellularLocation>
        <location evidence="2">Cytoplasm</location>
    </subcellularLocation>
</comment>
<dbReference type="Gene3D" id="3.40.50.150">
    <property type="entry name" value="Vaccinia Virus protein VP39"/>
    <property type="match status" value="1"/>
</dbReference>
<dbReference type="SUPFAM" id="SSF48013">
    <property type="entry name" value="NusB-like"/>
    <property type="match status" value="1"/>
</dbReference>
<evidence type="ECO:0000256" key="9">
    <source>
        <dbReference type="ARBA" id="ARBA00022691"/>
    </source>
</evidence>
<dbReference type="InterPro" id="IPR001678">
    <property type="entry name" value="MeTrfase_RsmB-F_NOP2_dom"/>
</dbReference>
<evidence type="ECO:0000256" key="2">
    <source>
        <dbReference type="ARBA" id="ARBA00004496"/>
    </source>
</evidence>
<dbReference type="Proteomes" id="UP001596158">
    <property type="component" value="Unassembled WGS sequence"/>
</dbReference>
<dbReference type="InterPro" id="IPR006027">
    <property type="entry name" value="NusB_RsmB_TIM44"/>
</dbReference>
<organism evidence="16 17">
    <name type="scientific">Weissella sagaensis</name>
    <dbReference type="NCBI Taxonomy" id="2559928"/>
    <lineage>
        <taxon>Bacteria</taxon>
        <taxon>Bacillati</taxon>
        <taxon>Bacillota</taxon>
        <taxon>Bacilli</taxon>
        <taxon>Lactobacillales</taxon>
        <taxon>Lactobacillaceae</taxon>
        <taxon>Weissella</taxon>
    </lineage>
</organism>
<gene>
    <name evidence="16" type="primary">rsmB</name>
    <name evidence="16" type="ORF">ACFQGR_04235</name>
</gene>
<evidence type="ECO:0000256" key="12">
    <source>
        <dbReference type="ARBA" id="ARBA00031088"/>
    </source>
</evidence>
<dbReference type="CDD" id="cd02440">
    <property type="entry name" value="AdoMet_MTases"/>
    <property type="match status" value="1"/>
</dbReference>
<evidence type="ECO:0000259" key="15">
    <source>
        <dbReference type="PROSITE" id="PS51686"/>
    </source>
</evidence>
<evidence type="ECO:0000256" key="14">
    <source>
        <dbReference type="PROSITE-ProRule" id="PRU01023"/>
    </source>
</evidence>
<dbReference type="PANTHER" id="PTHR22807:SF53">
    <property type="entry name" value="RIBOSOMAL RNA SMALL SUBUNIT METHYLTRANSFERASE B-RELATED"/>
    <property type="match status" value="1"/>
</dbReference>
<keyword evidence="5" id="KW-0963">Cytoplasm</keyword>
<feature type="binding site" evidence="14">
    <location>
        <position position="295"/>
    </location>
    <ligand>
        <name>S-adenosyl-L-methionine</name>
        <dbReference type="ChEBI" id="CHEBI:59789"/>
    </ligand>
</feature>
<comment type="function">
    <text evidence="1">Specifically methylates the cytosine at position 967 (m5C967) of 16S rRNA.</text>
</comment>
<keyword evidence="17" id="KW-1185">Reference proteome</keyword>
<protein>
    <recommendedName>
        <fullName evidence="4">16S rRNA (cytosine(967)-C(5))-methyltransferase</fullName>
        <ecNumber evidence="4">2.1.1.176</ecNumber>
    </recommendedName>
    <alternativeName>
        <fullName evidence="11">16S rRNA m5C967 methyltransferase</fullName>
    </alternativeName>
    <alternativeName>
        <fullName evidence="12">rRNA (cytosine-C(5)-)-methyltransferase RsmB</fullName>
    </alternativeName>
</protein>
<dbReference type="EMBL" id="JBHSSG010000010">
    <property type="protein sequence ID" value="MFC6178592.1"/>
    <property type="molecule type" value="Genomic_DNA"/>
</dbReference>
<dbReference type="InterPro" id="IPR029063">
    <property type="entry name" value="SAM-dependent_MTases_sf"/>
</dbReference>
<keyword evidence="8 14" id="KW-0808">Transferase</keyword>
<dbReference type="GO" id="GO:0008168">
    <property type="term" value="F:methyltransferase activity"/>
    <property type="evidence" value="ECO:0007669"/>
    <property type="project" value="UniProtKB-KW"/>
</dbReference>
<dbReference type="PROSITE" id="PS51686">
    <property type="entry name" value="SAM_MT_RSMB_NOP"/>
    <property type="match status" value="1"/>
</dbReference>